<organism evidence="1">
    <name type="scientific">Timema cristinae</name>
    <name type="common">Walking stick</name>
    <dbReference type="NCBI Taxonomy" id="61476"/>
    <lineage>
        <taxon>Eukaryota</taxon>
        <taxon>Metazoa</taxon>
        <taxon>Ecdysozoa</taxon>
        <taxon>Arthropoda</taxon>
        <taxon>Hexapoda</taxon>
        <taxon>Insecta</taxon>
        <taxon>Pterygota</taxon>
        <taxon>Neoptera</taxon>
        <taxon>Polyneoptera</taxon>
        <taxon>Phasmatodea</taxon>
        <taxon>Timematodea</taxon>
        <taxon>Timematoidea</taxon>
        <taxon>Timematidae</taxon>
        <taxon>Timema</taxon>
    </lineage>
</organism>
<reference evidence="1" key="1">
    <citation type="submission" date="2020-11" db="EMBL/GenBank/DDBJ databases">
        <authorList>
            <person name="Tran Van P."/>
        </authorList>
    </citation>
    <scope>NUCLEOTIDE SEQUENCE</scope>
</reference>
<dbReference type="AlphaFoldDB" id="A0A7R9CU38"/>
<accession>A0A7R9CU38</accession>
<proteinExistence type="predicted"/>
<sequence length="73" mass="8386">MGKVRLLMKSYAFVRSNVPKTMAFKTHTDSKEECAPCPEFSCFLYYLFAPTLVYRDNYPSRAPGPIPSKRLDC</sequence>
<evidence type="ECO:0000313" key="1">
    <source>
        <dbReference type="EMBL" id="CAD7402519.1"/>
    </source>
</evidence>
<protein>
    <submittedName>
        <fullName evidence="1">Uncharacterized protein</fullName>
    </submittedName>
</protein>
<dbReference type="EMBL" id="OC318564">
    <property type="protein sequence ID" value="CAD7402519.1"/>
    <property type="molecule type" value="Genomic_DNA"/>
</dbReference>
<gene>
    <name evidence="1" type="ORF">TCEB3V08_LOCUS6526</name>
</gene>
<name>A0A7R9CU38_TIMCR</name>